<dbReference type="OrthoDB" id="63524at2759"/>
<evidence type="ECO:0000259" key="3">
    <source>
        <dbReference type="PROSITE" id="PS50011"/>
    </source>
</evidence>
<accession>A0A485LFT2</accession>
<dbReference type="AlphaFoldDB" id="A0A485LFT2"/>
<evidence type="ECO:0000313" key="5">
    <source>
        <dbReference type="EMBL" id="VFT97473.1"/>
    </source>
</evidence>
<proteinExistence type="predicted"/>
<dbReference type="SUPFAM" id="SSF56112">
    <property type="entry name" value="Protein kinase-like (PK-like)"/>
    <property type="match status" value="1"/>
</dbReference>
<keyword evidence="2" id="KW-0812">Transmembrane</keyword>
<evidence type="ECO:0000313" key="6">
    <source>
        <dbReference type="Proteomes" id="UP000332933"/>
    </source>
</evidence>
<keyword evidence="2" id="KW-1133">Transmembrane helix</keyword>
<dbReference type="InterPro" id="IPR000719">
    <property type="entry name" value="Prot_kinase_dom"/>
</dbReference>
<keyword evidence="6" id="KW-1185">Reference proteome</keyword>
<name>A0A485LFT2_9STRA</name>
<dbReference type="Gene3D" id="3.30.200.20">
    <property type="entry name" value="Phosphorylase Kinase, domain 1"/>
    <property type="match status" value="1"/>
</dbReference>
<dbReference type="PANTHER" id="PTHR44329:SF214">
    <property type="entry name" value="PROTEIN KINASE DOMAIN-CONTAINING PROTEIN"/>
    <property type="match status" value="1"/>
</dbReference>
<protein>
    <submittedName>
        <fullName evidence="5">Aste57867_20794 protein</fullName>
    </submittedName>
</protein>
<gene>
    <name evidence="5" type="primary">Aste57867_20794</name>
    <name evidence="4" type="ORF">As57867_020726</name>
    <name evidence="5" type="ORF">ASTE57867_20794</name>
</gene>
<feature type="domain" description="Protein kinase" evidence="3">
    <location>
        <begin position="407"/>
        <end position="666"/>
    </location>
</feature>
<dbReference type="GO" id="GO:0004674">
    <property type="term" value="F:protein serine/threonine kinase activity"/>
    <property type="evidence" value="ECO:0007669"/>
    <property type="project" value="TreeGrafter"/>
</dbReference>
<dbReference type="InterPro" id="IPR011009">
    <property type="entry name" value="Kinase-like_dom_sf"/>
</dbReference>
<dbReference type="Proteomes" id="UP000332933">
    <property type="component" value="Unassembled WGS sequence"/>
</dbReference>
<dbReference type="PROSITE" id="PS50011">
    <property type="entry name" value="PROTEIN_KINASE_DOM"/>
    <property type="match status" value="1"/>
</dbReference>
<dbReference type="EMBL" id="VJMH01006912">
    <property type="protein sequence ID" value="KAF0687457.1"/>
    <property type="molecule type" value="Genomic_DNA"/>
</dbReference>
<dbReference type="Gene3D" id="1.10.510.10">
    <property type="entry name" value="Transferase(Phosphotransferase) domain 1"/>
    <property type="match status" value="1"/>
</dbReference>
<sequence length="675" mass="73411">MGASTSTRPSPPPPSSTPPLTKWLESSDLVGRFRSLDNSTSSFSLAMPANALTRLSRLNLTWLDLSPMAQQALVWDMGLVVAAVNGVDQWLQVYVRTAGSTMADIAIPMRDFPGTLIACRGPSGSPILRQQATDYAALHHVTRCAVDFDDNVPDAFSAMQSQDGLRAADVPMPRIWRHEDPNVPSHRNMAIHTTPGGGLEPARWGVCPPMASTQMGLTIPCEPTTEGTFLPAPSDDMTTWLRTIASAKMARNASNSTASIQWPIPFFTAGNVQTTMVPSPPSTTPRHPPPDISNRVGLITAIVCGVVSIVSVVLFVFCAPRRHPTSPPPEDPYGPLPSFNHVDSDAPPPRSTFDSSVIGTPYGGGCPRESAISPRALATIDEVEEEDSTDVLLNRLDPQLRLDYYAVECKRLVSMTDTTAVYVGQYYVTQIAIEAMYDKGCLTPQGLRRFAEEICLMSTFSHPNVVALVGFAYQKNHPVPLLAATEFLPGGNLASFLRNTPDLPWCTKARLALDIVNALVYLHHTLAVIHRDVKTQHVLLNWPRAIVPSFGVSRQARDGEVLTAGVGSGYFMAPEVVRLDGNYSIQADMYSFGCVLVELDTQQPLFVELKQQPIIVMQRIVNEGLKPSPSTSCPDEIRALADLCLRDDPAERPTAVDAKTMLGQYISPDVTSFLV</sequence>
<dbReference type="GO" id="GO:0005524">
    <property type="term" value="F:ATP binding"/>
    <property type="evidence" value="ECO:0007669"/>
    <property type="project" value="InterPro"/>
</dbReference>
<dbReference type="Pfam" id="PF00069">
    <property type="entry name" value="Pkinase"/>
    <property type="match status" value="1"/>
</dbReference>
<evidence type="ECO:0000256" key="2">
    <source>
        <dbReference type="SAM" id="Phobius"/>
    </source>
</evidence>
<feature type="region of interest" description="Disordered" evidence="1">
    <location>
        <begin position="1"/>
        <end position="21"/>
    </location>
</feature>
<dbReference type="PANTHER" id="PTHR44329">
    <property type="entry name" value="SERINE/THREONINE-PROTEIN KINASE TNNI3K-RELATED"/>
    <property type="match status" value="1"/>
</dbReference>
<reference evidence="5 6" key="1">
    <citation type="submission" date="2019-03" db="EMBL/GenBank/DDBJ databases">
        <authorList>
            <person name="Gaulin E."/>
            <person name="Dumas B."/>
        </authorList>
    </citation>
    <scope>NUCLEOTIDE SEQUENCE [LARGE SCALE GENOMIC DNA]</scope>
    <source>
        <strain evidence="5">CBS 568.67</strain>
    </source>
</reference>
<reference evidence="4" key="2">
    <citation type="submission" date="2019-06" db="EMBL/GenBank/DDBJ databases">
        <title>Genomics analysis of Aphanomyces spp. identifies a new class of oomycete effector associated with host adaptation.</title>
        <authorList>
            <person name="Gaulin E."/>
        </authorList>
    </citation>
    <scope>NUCLEOTIDE SEQUENCE</scope>
    <source>
        <strain evidence="4">CBS 578.67</strain>
    </source>
</reference>
<feature type="transmembrane region" description="Helical" evidence="2">
    <location>
        <begin position="296"/>
        <end position="317"/>
    </location>
</feature>
<dbReference type="InterPro" id="IPR051681">
    <property type="entry name" value="Ser/Thr_Kinases-Pseudokinases"/>
</dbReference>
<dbReference type="EMBL" id="CAADRA010006938">
    <property type="protein sequence ID" value="VFT97473.1"/>
    <property type="molecule type" value="Genomic_DNA"/>
</dbReference>
<keyword evidence="2" id="KW-0472">Membrane</keyword>
<evidence type="ECO:0000256" key="1">
    <source>
        <dbReference type="SAM" id="MobiDB-lite"/>
    </source>
</evidence>
<organism evidence="5 6">
    <name type="scientific">Aphanomyces stellatus</name>
    <dbReference type="NCBI Taxonomy" id="120398"/>
    <lineage>
        <taxon>Eukaryota</taxon>
        <taxon>Sar</taxon>
        <taxon>Stramenopiles</taxon>
        <taxon>Oomycota</taxon>
        <taxon>Saprolegniomycetes</taxon>
        <taxon>Saprolegniales</taxon>
        <taxon>Verrucalvaceae</taxon>
        <taxon>Aphanomyces</taxon>
    </lineage>
</organism>
<evidence type="ECO:0000313" key="4">
    <source>
        <dbReference type="EMBL" id="KAF0687457.1"/>
    </source>
</evidence>